<dbReference type="SUPFAM" id="SSF51735">
    <property type="entry name" value="NAD(P)-binding Rossmann-fold domains"/>
    <property type="match status" value="1"/>
</dbReference>
<protein>
    <submittedName>
        <fullName evidence="4">Gfo/Idh/MocA family oxidoreductase</fullName>
    </submittedName>
</protein>
<feature type="domain" description="Gfo/Idh/MocA-like oxidoreductase N-terminal" evidence="2">
    <location>
        <begin position="5"/>
        <end position="120"/>
    </location>
</feature>
<evidence type="ECO:0000259" key="3">
    <source>
        <dbReference type="Pfam" id="PF22725"/>
    </source>
</evidence>
<dbReference type="RefSeq" id="WP_221031977.1">
    <property type="nucleotide sequence ID" value="NZ_CP139781.1"/>
</dbReference>
<dbReference type="InterPro" id="IPR050463">
    <property type="entry name" value="Gfo/Idh/MocA_oxidrdct_glycsds"/>
</dbReference>
<keyword evidence="1" id="KW-0560">Oxidoreductase</keyword>
<accession>A0ABZ1CEK6</accession>
<dbReference type="EMBL" id="CP139781">
    <property type="protein sequence ID" value="WRQ90100.1"/>
    <property type="molecule type" value="Genomic_DNA"/>
</dbReference>
<sequence length="351" mass="38107">MKTWRFGVLGSGFMGRTHAEAVQRTAGAELRAVALGRRAEGLAQRCGVACEPDLTALVNRADIEVVIITTPHHLHLEEAEAAMRAGKHVLVEKPLATTVGDSVRLARVAAECERVLAVGYHQRFRRNNRAARAWLREGRLGALQMAQVSMPTFARNLQAGGFGGDWSWWNDPASRGHIFNSAPHAVDLLRWFTGEEVETVSAFCRSYLPELTVEDSTLATFAFSGGAIASLYSSRALPAPAFPGEDFRFRLMGSKGMMDLDPMGEVQVADEDGQRTISTQPAIGYEGAETAFGDVRMQAYADQNAAMIAAIEGRPSDIGRWLDGQAGVRVCDAILSSSAERRWIELGASKS</sequence>
<dbReference type="SUPFAM" id="SSF55347">
    <property type="entry name" value="Glyceraldehyde-3-phosphate dehydrogenase-like, C-terminal domain"/>
    <property type="match status" value="1"/>
</dbReference>
<evidence type="ECO:0000313" key="4">
    <source>
        <dbReference type="EMBL" id="WRQ90100.1"/>
    </source>
</evidence>
<feature type="domain" description="GFO/IDH/MocA-like oxidoreductase" evidence="3">
    <location>
        <begin position="129"/>
        <end position="258"/>
    </location>
</feature>
<organism evidence="4 5">
    <name type="scientific">Actomonas aquatica</name>
    <dbReference type="NCBI Taxonomy" id="2866162"/>
    <lineage>
        <taxon>Bacteria</taxon>
        <taxon>Pseudomonadati</taxon>
        <taxon>Verrucomicrobiota</taxon>
        <taxon>Opitutia</taxon>
        <taxon>Opitutales</taxon>
        <taxon>Opitutaceae</taxon>
        <taxon>Actomonas</taxon>
    </lineage>
</organism>
<dbReference type="Pfam" id="PF22725">
    <property type="entry name" value="GFO_IDH_MocA_C3"/>
    <property type="match status" value="1"/>
</dbReference>
<dbReference type="PANTHER" id="PTHR43818:SF11">
    <property type="entry name" value="BCDNA.GH03377"/>
    <property type="match status" value="1"/>
</dbReference>
<evidence type="ECO:0000259" key="2">
    <source>
        <dbReference type="Pfam" id="PF01408"/>
    </source>
</evidence>
<evidence type="ECO:0000313" key="5">
    <source>
        <dbReference type="Proteomes" id="UP000738431"/>
    </source>
</evidence>
<dbReference type="Pfam" id="PF01408">
    <property type="entry name" value="GFO_IDH_MocA"/>
    <property type="match status" value="1"/>
</dbReference>
<gene>
    <name evidence="4" type="ORF">K1X11_011830</name>
</gene>
<dbReference type="InterPro" id="IPR036291">
    <property type="entry name" value="NAD(P)-bd_dom_sf"/>
</dbReference>
<reference evidence="4 5" key="1">
    <citation type="submission" date="2021-08" db="EMBL/GenBank/DDBJ databases">
        <authorList>
            <person name="Zhang D."/>
            <person name="Zhang A."/>
            <person name="Wang L."/>
        </authorList>
    </citation>
    <scope>NUCLEOTIDE SEQUENCE [LARGE SCALE GENOMIC DNA]</scope>
    <source>
        <strain evidence="4 5">WL0086</strain>
    </source>
</reference>
<dbReference type="Proteomes" id="UP000738431">
    <property type="component" value="Chromosome"/>
</dbReference>
<name>A0ABZ1CEK6_9BACT</name>
<keyword evidence="5" id="KW-1185">Reference proteome</keyword>
<dbReference type="PANTHER" id="PTHR43818">
    <property type="entry name" value="BCDNA.GH03377"/>
    <property type="match status" value="1"/>
</dbReference>
<reference evidence="4 5" key="2">
    <citation type="submission" date="2023-12" db="EMBL/GenBank/DDBJ databases">
        <title>Description of an unclassified Opitutus bacterium of Verrucomicrobiota.</title>
        <authorList>
            <person name="Zhang D.-F."/>
        </authorList>
    </citation>
    <scope>NUCLEOTIDE SEQUENCE [LARGE SCALE GENOMIC DNA]</scope>
    <source>
        <strain evidence="4 5">WL0086</strain>
    </source>
</reference>
<dbReference type="InterPro" id="IPR000683">
    <property type="entry name" value="Gfo/Idh/MocA-like_OxRdtase_N"/>
</dbReference>
<dbReference type="Gene3D" id="3.30.360.10">
    <property type="entry name" value="Dihydrodipicolinate Reductase, domain 2"/>
    <property type="match status" value="1"/>
</dbReference>
<proteinExistence type="predicted"/>
<dbReference type="InterPro" id="IPR055170">
    <property type="entry name" value="GFO_IDH_MocA-like_dom"/>
</dbReference>
<dbReference type="Gene3D" id="3.40.50.720">
    <property type="entry name" value="NAD(P)-binding Rossmann-like Domain"/>
    <property type="match status" value="1"/>
</dbReference>
<evidence type="ECO:0000256" key="1">
    <source>
        <dbReference type="ARBA" id="ARBA00023002"/>
    </source>
</evidence>